<reference evidence="6 7" key="2">
    <citation type="journal article" date="2012" name="Stand. Genomic Sci.">
        <title>Complete genome sequence of the orange-red pigmented, radioresistant Deinococcus proteolyticus type strain (MRP(T)).</title>
        <authorList>
            <person name="Copeland A."/>
            <person name="Zeytun A."/>
            <person name="Yassawong M."/>
            <person name="Nolan M."/>
            <person name="Lucas S."/>
            <person name="Hammon N."/>
            <person name="Deshpande S."/>
            <person name="Cheng J.F."/>
            <person name="Han C."/>
            <person name="Tapia R."/>
            <person name="Goodwin L.A."/>
            <person name="Pitluck S."/>
            <person name="Mavromatis K."/>
            <person name="Liolios K."/>
            <person name="Pagani I."/>
            <person name="Ivanova N."/>
            <person name="Mikhailova N."/>
            <person name="Pati A."/>
            <person name="Chen A."/>
            <person name="Palaniappan K."/>
            <person name="Land M."/>
            <person name="Hauser L."/>
            <person name="Jeffries C.D."/>
            <person name="Brambilla E.M."/>
            <person name="Rohde M."/>
            <person name="Sikorski J."/>
            <person name="Pukall R."/>
            <person name="Goker M."/>
            <person name="Detter J.C."/>
            <person name="Woyke T."/>
            <person name="Bristow J."/>
            <person name="Eisen J.A."/>
            <person name="Markowitz V."/>
            <person name="Hugenholtz P."/>
            <person name="Kyrpides N.C."/>
            <person name="Klenk H.P."/>
            <person name="Lapidus A."/>
        </authorList>
    </citation>
    <scope>NUCLEOTIDE SEQUENCE [LARGE SCALE GENOMIC DNA]</scope>
    <source>
        <strain evidence="7">ATCC 35074 / DSM 20540 / JCM 6276 / NBRC 101906 / NCIMB 13154 / VKM Ac-1939 / CCM 2703 / MRP</strain>
    </source>
</reference>
<dbReference type="InterPro" id="IPR036390">
    <property type="entry name" value="WH_DNA-bd_sf"/>
</dbReference>
<dbReference type="GO" id="GO:0003677">
    <property type="term" value="F:DNA binding"/>
    <property type="evidence" value="ECO:0007669"/>
    <property type="project" value="UniProtKB-KW"/>
</dbReference>
<dbReference type="SMART" id="SM00419">
    <property type="entry name" value="HTH_CRP"/>
    <property type="match status" value="1"/>
</dbReference>
<dbReference type="PROSITE" id="PS50042">
    <property type="entry name" value="CNMP_BINDING_3"/>
    <property type="match status" value="1"/>
</dbReference>
<gene>
    <name evidence="6" type="ordered locus">Deipr_1727</name>
</gene>
<sequence>MTTSEYPSLVWHLKNTELLAELEPDELERLATVTSLRTYHAGEVIYRMDDPADALYLVCSGMVKICKLFPNGKEAILGVVGTQGSFGELLLRPGECRPTQAEALETTRLIALPQAELQRLISLRPELALKLVGMLADRLFEAQHWCATVSAYSAGERVASLLARLGRQFGVKHPQGTELNVKLNQEDLARMIGATRETVSHSLHKLRREGAIVRQRSPFILNLEALEAYVDASAR</sequence>
<dbReference type="HOGENOM" id="CLU_075053_3_4_0"/>
<dbReference type="CDD" id="cd00092">
    <property type="entry name" value="HTH_CRP"/>
    <property type="match status" value="1"/>
</dbReference>
<dbReference type="GO" id="GO:0005829">
    <property type="term" value="C:cytosol"/>
    <property type="evidence" value="ECO:0007669"/>
    <property type="project" value="TreeGrafter"/>
</dbReference>
<dbReference type="PANTHER" id="PTHR24567">
    <property type="entry name" value="CRP FAMILY TRANSCRIPTIONAL REGULATORY PROTEIN"/>
    <property type="match status" value="1"/>
</dbReference>
<evidence type="ECO:0000259" key="5">
    <source>
        <dbReference type="PROSITE" id="PS51063"/>
    </source>
</evidence>
<evidence type="ECO:0000256" key="1">
    <source>
        <dbReference type="ARBA" id="ARBA00023015"/>
    </source>
</evidence>
<dbReference type="PRINTS" id="PR00034">
    <property type="entry name" value="HTHCRP"/>
</dbReference>
<organism evidence="6 7">
    <name type="scientific">Deinococcus proteolyticus (strain ATCC 35074 / DSM 20540 / JCM 6276 / NBRC 101906 / NCIMB 13154 / VKM Ac-1939 / CCM 2703 / MRP)</name>
    <dbReference type="NCBI Taxonomy" id="693977"/>
    <lineage>
        <taxon>Bacteria</taxon>
        <taxon>Thermotogati</taxon>
        <taxon>Deinococcota</taxon>
        <taxon>Deinococci</taxon>
        <taxon>Deinococcales</taxon>
        <taxon>Deinococcaceae</taxon>
        <taxon>Deinococcus</taxon>
    </lineage>
</organism>
<dbReference type="CDD" id="cd00038">
    <property type="entry name" value="CAP_ED"/>
    <property type="match status" value="1"/>
</dbReference>
<keyword evidence="1" id="KW-0805">Transcription regulation</keyword>
<dbReference type="InterPro" id="IPR036388">
    <property type="entry name" value="WH-like_DNA-bd_sf"/>
</dbReference>
<keyword evidence="3" id="KW-0804">Transcription</keyword>
<dbReference type="PROSITE" id="PS51063">
    <property type="entry name" value="HTH_CRP_2"/>
    <property type="match status" value="1"/>
</dbReference>
<feature type="domain" description="Cyclic nucleotide-binding" evidence="4">
    <location>
        <begin position="18"/>
        <end position="138"/>
    </location>
</feature>
<dbReference type="SMART" id="SM00100">
    <property type="entry name" value="cNMP"/>
    <property type="match status" value="1"/>
</dbReference>
<dbReference type="Proteomes" id="UP000007718">
    <property type="component" value="Chromosome"/>
</dbReference>
<protein>
    <submittedName>
        <fullName evidence="6">Transcriptional regulator, Crp/Fnr family</fullName>
    </submittedName>
</protein>
<dbReference type="AlphaFoldDB" id="F0RL68"/>
<dbReference type="PANTHER" id="PTHR24567:SF74">
    <property type="entry name" value="HTH-TYPE TRANSCRIPTIONAL REGULATOR ARCR"/>
    <property type="match status" value="1"/>
</dbReference>
<evidence type="ECO:0000313" key="7">
    <source>
        <dbReference type="Proteomes" id="UP000007718"/>
    </source>
</evidence>
<accession>F0RL68</accession>
<evidence type="ECO:0000259" key="4">
    <source>
        <dbReference type="PROSITE" id="PS50042"/>
    </source>
</evidence>
<dbReference type="RefSeq" id="WP_013615468.1">
    <property type="nucleotide sequence ID" value="NC_015161.1"/>
</dbReference>
<keyword evidence="7" id="KW-1185">Reference proteome</keyword>
<dbReference type="SUPFAM" id="SSF51206">
    <property type="entry name" value="cAMP-binding domain-like"/>
    <property type="match status" value="1"/>
</dbReference>
<dbReference type="Gene3D" id="1.10.10.10">
    <property type="entry name" value="Winged helix-like DNA-binding domain superfamily/Winged helix DNA-binding domain"/>
    <property type="match status" value="1"/>
</dbReference>
<dbReference type="Gene3D" id="2.60.120.10">
    <property type="entry name" value="Jelly Rolls"/>
    <property type="match status" value="1"/>
</dbReference>
<dbReference type="Pfam" id="PF13545">
    <property type="entry name" value="HTH_Crp_2"/>
    <property type="match status" value="1"/>
</dbReference>
<dbReference type="KEGG" id="dpt:Deipr_1727"/>
<dbReference type="OrthoDB" id="1706474at2"/>
<reference evidence="7" key="1">
    <citation type="submission" date="2011-02" db="EMBL/GenBank/DDBJ databases">
        <title>The complete sequence of chromosome of Deinococcus proteolyticus DSM 20540.</title>
        <authorList>
            <consortium name="US DOE Joint Genome Institute (JGI-PGF)"/>
            <person name="Lucas S."/>
            <person name="Copeland A."/>
            <person name="Lapidus A."/>
            <person name="Bruce D."/>
            <person name="Goodwin L."/>
            <person name="Pitluck S."/>
            <person name="Kyrpides N."/>
            <person name="Mavromatis K."/>
            <person name="Pagani I."/>
            <person name="Ivanova N."/>
            <person name="Ovchinnikova G."/>
            <person name="Zeytun A."/>
            <person name="Detter J.C."/>
            <person name="Han C."/>
            <person name="Land M."/>
            <person name="Hauser L."/>
            <person name="Markowitz V."/>
            <person name="Cheng J.-F."/>
            <person name="Hugenholtz P."/>
            <person name="Woyke T."/>
            <person name="Wu D."/>
            <person name="Pukall R."/>
            <person name="Steenblock K."/>
            <person name="Brambilla E."/>
            <person name="Klenk H.-P."/>
            <person name="Eisen J.A."/>
        </authorList>
    </citation>
    <scope>NUCLEOTIDE SEQUENCE [LARGE SCALE GENOMIC DNA]</scope>
    <source>
        <strain evidence="7">ATCC 35074 / DSM 20540 / JCM 6276 / NBRC 101906 / NCIMB 13154 / VKM Ac-1939 / CCM 2703 / MRP</strain>
    </source>
</reference>
<keyword evidence="2" id="KW-0238">DNA-binding</keyword>
<dbReference type="eggNOG" id="COG0664">
    <property type="taxonomic scope" value="Bacteria"/>
</dbReference>
<evidence type="ECO:0000256" key="3">
    <source>
        <dbReference type="ARBA" id="ARBA00023163"/>
    </source>
</evidence>
<dbReference type="InterPro" id="IPR050397">
    <property type="entry name" value="Env_Response_Regulators"/>
</dbReference>
<dbReference type="InterPro" id="IPR014710">
    <property type="entry name" value="RmlC-like_jellyroll"/>
</dbReference>
<dbReference type="SUPFAM" id="SSF46785">
    <property type="entry name" value="Winged helix' DNA-binding domain"/>
    <property type="match status" value="1"/>
</dbReference>
<evidence type="ECO:0000256" key="2">
    <source>
        <dbReference type="ARBA" id="ARBA00023125"/>
    </source>
</evidence>
<dbReference type="EMBL" id="CP002536">
    <property type="protein sequence ID" value="ADY26860.1"/>
    <property type="molecule type" value="Genomic_DNA"/>
</dbReference>
<dbReference type="Pfam" id="PF00027">
    <property type="entry name" value="cNMP_binding"/>
    <property type="match status" value="1"/>
</dbReference>
<dbReference type="InterPro" id="IPR012318">
    <property type="entry name" value="HTH_CRP"/>
</dbReference>
<dbReference type="STRING" id="693977.Deipr_1727"/>
<name>F0RL68_DEIPM</name>
<dbReference type="InterPro" id="IPR018490">
    <property type="entry name" value="cNMP-bd_dom_sf"/>
</dbReference>
<feature type="domain" description="HTH crp-type" evidence="5">
    <location>
        <begin position="152"/>
        <end position="225"/>
    </location>
</feature>
<dbReference type="InterPro" id="IPR000595">
    <property type="entry name" value="cNMP-bd_dom"/>
</dbReference>
<evidence type="ECO:0000313" key="6">
    <source>
        <dbReference type="EMBL" id="ADY26860.1"/>
    </source>
</evidence>
<dbReference type="GO" id="GO:0003700">
    <property type="term" value="F:DNA-binding transcription factor activity"/>
    <property type="evidence" value="ECO:0007669"/>
    <property type="project" value="TreeGrafter"/>
</dbReference>
<proteinExistence type="predicted"/>